<feature type="chain" id="PRO_5035438076" evidence="1">
    <location>
        <begin position="17"/>
        <end position="155"/>
    </location>
</feature>
<dbReference type="AlphaFoldDB" id="A0A8J9YEX5"/>
<evidence type="ECO:0000313" key="2">
    <source>
        <dbReference type="EMBL" id="CAH0728279.1"/>
    </source>
</evidence>
<name>A0A8J9YEX5_9NEOP</name>
<dbReference type="Proteomes" id="UP000838878">
    <property type="component" value="Chromosome 7"/>
</dbReference>
<feature type="signal peptide" evidence="1">
    <location>
        <begin position="1"/>
        <end position="16"/>
    </location>
</feature>
<feature type="non-terminal residue" evidence="2">
    <location>
        <position position="155"/>
    </location>
</feature>
<evidence type="ECO:0000313" key="3">
    <source>
        <dbReference type="Proteomes" id="UP000838878"/>
    </source>
</evidence>
<organism evidence="2 3">
    <name type="scientific">Brenthis ino</name>
    <name type="common">lesser marbled fritillary</name>
    <dbReference type="NCBI Taxonomy" id="405034"/>
    <lineage>
        <taxon>Eukaryota</taxon>
        <taxon>Metazoa</taxon>
        <taxon>Ecdysozoa</taxon>
        <taxon>Arthropoda</taxon>
        <taxon>Hexapoda</taxon>
        <taxon>Insecta</taxon>
        <taxon>Pterygota</taxon>
        <taxon>Neoptera</taxon>
        <taxon>Endopterygota</taxon>
        <taxon>Lepidoptera</taxon>
        <taxon>Glossata</taxon>
        <taxon>Ditrysia</taxon>
        <taxon>Papilionoidea</taxon>
        <taxon>Nymphalidae</taxon>
        <taxon>Heliconiinae</taxon>
        <taxon>Argynnini</taxon>
        <taxon>Brenthis</taxon>
    </lineage>
</organism>
<protein>
    <submittedName>
        <fullName evidence="2">Uncharacterized protein</fullName>
    </submittedName>
</protein>
<keyword evidence="1" id="KW-0732">Signal</keyword>
<keyword evidence="3" id="KW-1185">Reference proteome</keyword>
<accession>A0A8J9YEX5</accession>
<dbReference type="EMBL" id="OV170227">
    <property type="protein sequence ID" value="CAH0728279.1"/>
    <property type="molecule type" value="Genomic_DNA"/>
</dbReference>
<reference evidence="2" key="1">
    <citation type="submission" date="2021-12" db="EMBL/GenBank/DDBJ databases">
        <authorList>
            <person name="Martin H S."/>
        </authorList>
    </citation>
    <scope>NUCLEOTIDE SEQUENCE</scope>
</reference>
<sequence>MHSVFYILLLIGSSLAHYRGYESRNHIEREEPHTEMDSLVECPVCEISQAHEECTIDEGNKRFKRCQWDTYFNEKCGNRLDCYRGPGETCTEKMENDIYGQKCARGCYCDGAVHQCVCVGYKVDHYLRLIFANPLYRYPLPSQRDEEHKPLMLLA</sequence>
<proteinExistence type="predicted"/>
<dbReference type="OrthoDB" id="5976811at2759"/>
<gene>
    <name evidence="2" type="ORF">BINO364_LOCUS13518</name>
</gene>
<evidence type="ECO:0000256" key="1">
    <source>
        <dbReference type="SAM" id="SignalP"/>
    </source>
</evidence>